<keyword evidence="2" id="KW-1185">Reference proteome</keyword>
<reference evidence="1" key="1">
    <citation type="journal article" date="2023" name="G3 (Bethesda)">
        <title>A reference genome for the long-term kleptoplast-retaining sea slug Elysia crispata morphotype clarki.</title>
        <authorList>
            <person name="Eastman K.E."/>
            <person name="Pendleton A.L."/>
            <person name="Shaikh M.A."/>
            <person name="Suttiyut T."/>
            <person name="Ogas R."/>
            <person name="Tomko P."/>
            <person name="Gavelis G."/>
            <person name="Widhalm J.R."/>
            <person name="Wisecaver J.H."/>
        </authorList>
    </citation>
    <scope>NUCLEOTIDE SEQUENCE</scope>
    <source>
        <strain evidence="1">ECLA1</strain>
    </source>
</reference>
<proteinExistence type="predicted"/>
<evidence type="ECO:0000313" key="1">
    <source>
        <dbReference type="EMBL" id="KAK3769121.1"/>
    </source>
</evidence>
<organism evidence="1 2">
    <name type="scientific">Elysia crispata</name>
    <name type="common">lettuce slug</name>
    <dbReference type="NCBI Taxonomy" id="231223"/>
    <lineage>
        <taxon>Eukaryota</taxon>
        <taxon>Metazoa</taxon>
        <taxon>Spiralia</taxon>
        <taxon>Lophotrochozoa</taxon>
        <taxon>Mollusca</taxon>
        <taxon>Gastropoda</taxon>
        <taxon>Heterobranchia</taxon>
        <taxon>Euthyneura</taxon>
        <taxon>Panpulmonata</taxon>
        <taxon>Sacoglossa</taxon>
        <taxon>Placobranchoidea</taxon>
        <taxon>Plakobranchidae</taxon>
        <taxon>Elysia</taxon>
    </lineage>
</organism>
<dbReference type="Proteomes" id="UP001283361">
    <property type="component" value="Unassembled WGS sequence"/>
</dbReference>
<gene>
    <name evidence="1" type="ORF">RRG08_063057</name>
</gene>
<dbReference type="EMBL" id="JAWDGP010003966">
    <property type="protein sequence ID" value="KAK3769121.1"/>
    <property type="molecule type" value="Genomic_DNA"/>
</dbReference>
<dbReference type="AlphaFoldDB" id="A0AAE0ZI21"/>
<accession>A0AAE0ZI21</accession>
<sequence>MLGLWLCCVSPDIKHQCQGILMKSEALRHHWSSSTSALSKDKVGHREWSFTEVFQGKLLKDGDNDAKDAYLTSRSSGIYLNFSTASIIRNPAETEESIGLMIRGAREVNIKLKYA</sequence>
<protein>
    <submittedName>
        <fullName evidence="1">Uncharacterized protein</fullName>
    </submittedName>
</protein>
<comment type="caution">
    <text evidence="1">The sequence shown here is derived from an EMBL/GenBank/DDBJ whole genome shotgun (WGS) entry which is preliminary data.</text>
</comment>
<evidence type="ECO:0000313" key="2">
    <source>
        <dbReference type="Proteomes" id="UP001283361"/>
    </source>
</evidence>
<name>A0AAE0ZI21_9GAST</name>